<gene>
    <name evidence="4" type="ORF">PoB_004503000</name>
</gene>
<protein>
    <submittedName>
        <fullName evidence="4">Thioredoxin domain-containing protein 15</fullName>
    </submittedName>
</protein>
<proteinExistence type="predicted"/>
<evidence type="ECO:0000259" key="3">
    <source>
        <dbReference type="PROSITE" id="PS51352"/>
    </source>
</evidence>
<feature type="signal peptide" evidence="2">
    <location>
        <begin position="1"/>
        <end position="23"/>
    </location>
</feature>
<dbReference type="Proteomes" id="UP000735302">
    <property type="component" value="Unassembled WGS sequence"/>
</dbReference>
<comment type="caution">
    <text evidence="4">The sequence shown here is derived from an EMBL/GenBank/DDBJ whole genome shotgun (WGS) entry which is preliminary data.</text>
</comment>
<dbReference type="GO" id="GO:0005929">
    <property type="term" value="C:cilium"/>
    <property type="evidence" value="ECO:0007669"/>
    <property type="project" value="TreeGrafter"/>
</dbReference>
<dbReference type="PROSITE" id="PS51352">
    <property type="entry name" value="THIOREDOXIN_2"/>
    <property type="match status" value="1"/>
</dbReference>
<feature type="region of interest" description="Disordered" evidence="1">
    <location>
        <begin position="33"/>
        <end position="61"/>
    </location>
</feature>
<dbReference type="PANTHER" id="PTHR14684">
    <property type="entry name" value="THIOREDOXIN DOMAIN-CONTAINING PROTEIN 15"/>
    <property type="match status" value="1"/>
</dbReference>
<feature type="domain" description="Thioredoxin" evidence="3">
    <location>
        <begin position="231"/>
        <end position="356"/>
    </location>
</feature>
<dbReference type="Pfam" id="PF00085">
    <property type="entry name" value="Thioredoxin"/>
    <property type="match status" value="1"/>
</dbReference>
<reference evidence="4 5" key="1">
    <citation type="journal article" date="2021" name="Elife">
        <title>Chloroplast acquisition without the gene transfer in kleptoplastic sea slugs, Plakobranchus ocellatus.</title>
        <authorList>
            <person name="Maeda T."/>
            <person name="Takahashi S."/>
            <person name="Yoshida T."/>
            <person name="Shimamura S."/>
            <person name="Takaki Y."/>
            <person name="Nagai Y."/>
            <person name="Toyoda A."/>
            <person name="Suzuki Y."/>
            <person name="Arimoto A."/>
            <person name="Ishii H."/>
            <person name="Satoh N."/>
            <person name="Nishiyama T."/>
            <person name="Hasebe M."/>
            <person name="Maruyama T."/>
            <person name="Minagawa J."/>
            <person name="Obokata J."/>
            <person name="Shigenobu S."/>
        </authorList>
    </citation>
    <scope>NUCLEOTIDE SEQUENCE [LARGE SCALE GENOMIC DNA]</scope>
</reference>
<dbReference type="Gene3D" id="3.40.30.10">
    <property type="entry name" value="Glutaredoxin"/>
    <property type="match status" value="1"/>
</dbReference>
<evidence type="ECO:0000313" key="5">
    <source>
        <dbReference type="Proteomes" id="UP000735302"/>
    </source>
</evidence>
<dbReference type="EMBL" id="BLXT01004960">
    <property type="protein sequence ID" value="GFO18525.1"/>
    <property type="molecule type" value="Genomic_DNA"/>
</dbReference>
<evidence type="ECO:0000313" key="4">
    <source>
        <dbReference type="EMBL" id="GFO18525.1"/>
    </source>
</evidence>
<dbReference type="PANTHER" id="PTHR14684:SF2">
    <property type="entry name" value="THIOREDOXIN DOMAIN-CONTAINING PROTEIN 15"/>
    <property type="match status" value="1"/>
</dbReference>
<keyword evidence="2" id="KW-0732">Signal</keyword>
<feature type="compositionally biased region" description="Polar residues" evidence="1">
    <location>
        <begin position="144"/>
        <end position="157"/>
    </location>
</feature>
<dbReference type="SUPFAM" id="SSF52833">
    <property type="entry name" value="Thioredoxin-like"/>
    <property type="match status" value="1"/>
</dbReference>
<evidence type="ECO:0000256" key="2">
    <source>
        <dbReference type="SAM" id="SignalP"/>
    </source>
</evidence>
<keyword evidence="5" id="KW-1185">Reference proteome</keyword>
<dbReference type="GO" id="GO:0060271">
    <property type="term" value="P:cilium assembly"/>
    <property type="evidence" value="ECO:0007669"/>
    <property type="project" value="TreeGrafter"/>
</dbReference>
<feature type="region of interest" description="Disordered" evidence="1">
    <location>
        <begin position="95"/>
        <end position="159"/>
    </location>
</feature>
<feature type="region of interest" description="Disordered" evidence="1">
    <location>
        <begin position="193"/>
        <end position="221"/>
    </location>
</feature>
<dbReference type="AlphaFoldDB" id="A0AAV4BHG0"/>
<sequence length="425" mass="46639">MVSTTWMLLIVQLCVWTVTFSVAQPDPVVDTVAPRADDEASCSGTATGSGEPCQATGASGISPSLAEASEHLAHADDDQNGKDKSPESNVFGVVSQTSEQGKHGESVSDESDLLDTAGNGVDSEEDSESPHLQVIGMTRKKKLTTTSSDPNSDTEPNSSKRKIFPFLHISLFSTFKSLVYSFLSEFVEESASQDTSANSSEWNNQSSVLSDEEGIKDSNSTANITDSVKRTRFQCSTKNVTAENVGKVKIVNSTELLDILSLSKSQKLSACVLVMFYAPWCHFCAQTAPHYNALARAFPQLDILAVDTSHFSYLNARFGTVAVPNIMLFHARSAVRFNHTSRILDKFTQFVTNNTGLEPRKFVLLEPLDFVGPLPCVVRQGRDWLLWLAWVFVATCTAYGFVQSQYGQGFIARLKVLWQEHQHID</sequence>
<dbReference type="InterPro" id="IPR042418">
    <property type="entry name" value="TXNDC15"/>
</dbReference>
<dbReference type="InterPro" id="IPR013766">
    <property type="entry name" value="Thioredoxin_domain"/>
</dbReference>
<feature type="chain" id="PRO_5043528528" evidence="2">
    <location>
        <begin position="24"/>
        <end position="425"/>
    </location>
</feature>
<accession>A0AAV4BHG0</accession>
<organism evidence="4 5">
    <name type="scientific">Plakobranchus ocellatus</name>
    <dbReference type="NCBI Taxonomy" id="259542"/>
    <lineage>
        <taxon>Eukaryota</taxon>
        <taxon>Metazoa</taxon>
        <taxon>Spiralia</taxon>
        <taxon>Lophotrochozoa</taxon>
        <taxon>Mollusca</taxon>
        <taxon>Gastropoda</taxon>
        <taxon>Heterobranchia</taxon>
        <taxon>Euthyneura</taxon>
        <taxon>Panpulmonata</taxon>
        <taxon>Sacoglossa</taxon>
        <taxon>Placobranchoidea</taxon>
        <taxon>Plakobranchidae</taxon>
        <taxon>Plakobranchus</taxon>
    </lineage>
</organism>
<evidence type="ECO:0000256" key="1">
    <source>
        <dbReference type="SAM" id="MobiDB-lite"/>
    </source>
</evidence>
<dbReference type="InterPro" id="IPR036249">
    <property type="entry name" value="Thioredoxin-like_sf"/>
</dbReference>
<name>A0AAV4BHG0_9GAST</name>
<feature type="compositionally biased region" description="Polar residues" evidence="1">
    <location>
        <begin position="193"/>
        <end position="209"/>
    </location>
</feature>